<dbReference type="PROSITE" id="PS51379">
    <property type="entry name" value="4FE4S_FER_2"/>
    <property type="match status" value="2"/>
</dbReference>
<dbReference type="HOGENOM" id="CLU_036585_0_0_9"/>
<evidence type="ECO:0000259" key="5">
    <source>
        <dbReference type="PROSITE" id="PS51379"/>
    </source>
</evidence>
<proteinExistence type="predicted"/>
<dbReference type="PROSITE" id="PS00198">
    <property type="entry name" value="4FE4S_FER_1"/>
    <property type="match status" value="1"/>
</dbReference>
<evidence type="ECO:0000256" key="3">
    <source>
        <dbReference type="ARBA" id="ARBA00023004"/>
    </source>
</evidence>
<dbReference type="GO" id="GO:0046872">
    <property type="term" value="F:metal ion binding"/>
    <property type="evidence" value="ECO:0007669"/>
    <property type="project" value="UniProtKB-KW"/>
</dbReference>
<feature type="domain" description="4Fe-4S ferredoxin-type" evidence="5">
    <location>
        <begin position="36"/>
        <end position="65"/>
    </location>
</feature>
<dbReference type="Pfam" id="PF04060">
    <property type="entry name" value="FeS"/>
    <property type="match status" value="1"/>
</dbReference>
<dbReference type="SUPFAM" id="SSF54862">
    <property type="entry name" value="4Fe-4S ferredoxins"/>
    <property type="match status" value="1"/>
</dbReference>
<dbReference type="EMBL" id="CP000724">
    <property type="protein sequence ID" value="ABR49321.1"/>
    <property type="molecule type" value="Genomic_DNA"/>
</dbReference>
<dbReference type="Gene3D" id="3.40.50.1780">
    <property type="match status" value="1"/>
</dbReference>
<dbReference type="eggNOG" id="COG2000">
    <property type="taxonomic scope" value="Bacteria"/>
</dbReference>
<dbReference type="RefSeq" id="WP_012064286.1">
    <property type="nucleotide sequence ID" value="NC_009633.1"/>
</dbReference>
<dbReference type="AlphaFoldDB" id="A6TT03"/>
<evidence type="ECO:0000256" key="1">
    <source>
        <dbReference type="ARBA" id="ARBA00022485"/>
    </source>
</evidence>
<keyword evidence="4" id="KW-0411">Iron-sulfur</keyword>
<dbReference type="eggNOG" id="COG2221">
    <property type="taxonomic scope" value="Bacteria"/>
</dbReference>
<dbReference type="KEGG" id="amt:Amet_3183"/>
<dbReference type="Gene3D" id="1.10.15.40">
    <property type="entry name" value="Electron transport complex subunit B, putative Fe-S cluster"/>
    <property type="match status" value="1"/>
</dbReference>
<dbReference type="Gene3D" id="3.40.950.10">
    <property type="entry name" value="Fe-only Hydrogenase (Larger Subunit), Chain L, domain 3"/>
    <property type="match status" value="1"/>
</dbReference>
<dbReference type="Proteomes" id="UP000001572">
    <property type="component" value="Chromosome"/>
</dbReference>
<sequence>MHPTIHGISLDLSKCVGCTRCVKNCPSEASRVRDGKSLIINTKCIHCGQCTQVCTHHARSSITNELNSILKYPYRIALVDPVLYSQFDEHLSIDQILSSIKDCGFHSIFETSQGADLVSDFTRDCINAPQQLPIISSSCPTIIRLIQMRYPSLIQNILPINSPVEIAAYMAKTQAIEKRQLSEEEIGVFYITPCTARTYSFQNPVGTQNSYVDGTFSIKTIFLEVSKIIGKNDISNPQEKSSFYPSGKGIGWARTGGESQSLGIKEYLAVDGIQNVVNVLDEVEFKKIDDVIFLECHACTGGCVGGCLTVINPFVARNRIRRLAEKHYANSPNYVNISPETFALTEPIQSLEILQLDEDMCHAIKKMEAIQKVLSSLPNIDCGACGSPSCRALAEDVVGGYASLSDCIVQLKTQLKK</sequence>
<evidence type="ECO:0000256" key="4">
    <source>
        <dbReference type="ARBA" id="ARBA00023014"/>
    </source>
</evidence>
<dbReference type="InterPro" id="IPR017896">
    <property type="entry name" value="4Fe4S_Fe-S-bd"/>
</dbReference>
<dbReference type="STRING" id="293826.Amet_3183"/>
<evidence type="ECO:0000259" key="6">
    <source>
        <dbReference type="PROSITE" id="PS51656"/>
    </source>
</evidence>
<dbReference type="Pfam" id="PF13237">
    <property type="entry name" value="Fer4_10"/>
    <property type="match status" value="1"/>
</dbReference>
<dbReference type="GO" id="GO:0051539">
    <property type="term" value="F:4 iron, 4 sulfur cluster binding"/>
    <property type="evidence" value="ECO:0007669"/>
    <property type="project" value="UniProtKB-KW"/>
</dbReference>
<dbReference type="eggNOG" id="COG4624">
    <property type="taxonomic scope" value="Bacteria"/>
</dbReference>
<evidence type="ECO:0000256" key="2">
    <source>
        <dbReference type="ARBA" id="ARBA00022723"/>
    </source>
</evidence>
<dbReference type="SUPFAM" id="SSF53920">
    <property type="entry name" value="Fe-only hydrogenase"/>
    <property type="match status" value="1"/>
</dbReference>
<dbReference type="OrthoDB" id="9798098at2"/>
<dbReference type="InterPro" id="IPR009016">
    <property type="entry name" value="Fe_hydrogenase"/>
</dbReference>
<keyword evidence="1" id="KW-0004">4Fe-4S</keyword>
<dbReference type="InterPro" id="IPR050340">
    <property type="entry name" value="Cytosolic_Fe-S_CAF"/>
</dbReference>
<protein>
    <submittedName>
        <fullName evidence="7">Fe-S cluster domain protein</fullName>
    </submittedName>
</protein>
<organism evidence="7 8">
    <name type="scientific">Alkaliphilus metalliredigens (strain QYMF)</name>
    <dbReference type="NCBI Taxonomy" id="293826"/>
    <lineage>
        <taxon>Bacteria</taxon>
        <taxon>Bacillati</taxon>
        <taxon>Bacillota</taxon>
        <taxon>Clostridia</taxon>
        <taxon>Peptostreptococcales</taxon>
        <taxon>Natronincolaceae</taxon>
        <taxon>Alkaliphilus</taxon>
    </lineage>
</organism>
<gene>
    <name evidence="7" type="ordered locus">Amet_3183</name>
</gene>
<keyword evidence="2" id="KW-0479">Metal-binding</keyword>
<dbReference type="InterPro" id="IPR004108">
    <property type="entry name" value="Fe_hydrogenase_lsu_C"/>
</dbReference>
<evidence type="ECO:0000313" key="7">
    <source>
        <dbReference type="EMBL" id="ABR49321.1"/>
    </source>
</evidence>
<dbReference type="Gene3D" id="3.30.70.20">
    <property type="match status" value="1"/>
</dbReference>
<name>A6TT03_ALKMQ</name>
<dbReference type="PANTHER" id="PTHR11615">
    <property type="entry name" value="NITRATE, FORMATE, IRON DEHYDROGENASE"/>
    <property type="match status" value="1"/>
</dbReference>
<dbReference type="InterPro" id="IPR007202">
    <property type="entry name" value="4Fe-4S_dom"/>
</dbReference>
<evidence type="ECO:0000313" key="8">
    <source>
        <dbReference type="Proteomes" id="UP000001572"/>
    </source>
</evidence>
<feature type="domain" description="4Fe-4S ferredoxin-type" evidence="5">
    <location>
        <begin position="6"/>
        <end position="35"/>
    </location>
</feature>
<keyword evidence="8" id="KW-1185">Reference proteome</keyword>
<accession>A6TT03</accession>
<dbReference type="PROSITE" id="PS51656">
    <property type="entry name" value="4FE4S"/>
    <property type="match status" value="1"/>
</dbReference>
<feature type="domain" description="4Fe-4S" evidence="6">
    <location>
        <begin position="365"/>
        <end position="417"/>
    </location>
</feature>
<reference evidence="8" key="1">
    <citation type="journal article" date="2016" name="Genome Announc.">
        <title>Complete genome sequence of Alkaliphilus metalliredigens strain QYMF, an alkaliphilic and metal-reducing bacterium isolated from borax-contaminated leachate ponds.</title>
        <authorList>
            <person name="Hwang C."/>
            <person name="Copeland A."/>
            <person name="Lucas S."/>
            <person name="Lapidus A."/>
            <person name="Barry K."/>
            <person name="Detter J.C."/>
            <person name="Glavina Del Rio T."/>
            <person name="Hammon N."/>
            <person name="Israni S."/>
            <person name="Dalin E."/>
            <person name="Tice H."/>
            <person name="Pitluck S."/>
            <person name="Chertkov O."/>
            <person name="Brettin T."/>
            <person name="Bruce D."/>
            <person name="Han C."/>
            <person name="Schmutz J."/>
            <person name="Larimer F."/>
            <person name="Land M.L."/>
            <person name="Hauser L."/>
            <person name="Kyrpides N."/>
            <person name="Mikhailova N."/>
            <person name="Ye Q."/>
            <person name="Zhou J."/>
            <person name="Richardson P."/>
            <person name="Fields M.W."/>
        </authorList>
    </citation>
    <scope>NUCLEOTIDE SEQUENCE [LARGE SCALE GENOMIC DNA]</scope>
    <source>
        <strain evidence="8">QYMF</strain>
    </source>
</reference>
<keyword evidence="3" id="KW-0408">Iron</keyword>
<dbReference type="InterPro" id="IPR017900">
    <property type="entry name" value="4Fe4S_Fe_S_CS"/>
</dbReference>
<dbReference type="Pfam" id="PF02906">
    <property type="entry name" value="Fe_hyd_lg_C"/>
    <property type="match status" value="1"/>
</dbReference>